<proteinExistence type="predicted"/>
<accession>A0A075API8</accession>
<organism evidence="1 2">
    <name type="scientific">Rozella allomycis (strain CSF55)</name>
    <dbReference type="NCBI Taxonomy" id="988480"/>
    <lineage>
        <taxon>Eukaryota</taxon>
        <taxon>Fungi</taxon>
        <taxon>Fungi incertae sedis</taxon>
        <taxon>Cryptomycota</taxon>
        <taxon>Cryptomycota incertae sedis</taxon>
        <taxon>Rozella</taxon>
    </lineage>
</organism>
<evidence type="ECO:0000313" key="1">
    <source>
        <dbReference type="EMBL" id="EPZ31973.1"/>
    </source>
</evidence>
<dbReference type="EMBL" id="KE561199">
    <property type="protein sequence ID" value="EPZ31973.1"/>
    <property type="molecule type" value="Genomic_DNA"/>
</dbReference>
<sequence length="211" mass="23843">MYLVKPCRGIFIDSSFHLPSHMLKFFVLVLLSFECLCFIAESDIKFTVKKNLEITAPNEVSVYGDKVKFQVSVKNKDIKDFEFSYGGNKVKLSAKGNDAGEFNGQLLMNAKLEYVYKGLEKGQVVLSHNVVTLLSFKGFSSRNSINHSSSIWSFAYPIVCKDRQYILGNWLIGNKIAGENVNFCIGVEGTYRFEKDEEPFVQGVLFNRGKS</sequence>
<evidence type="ECO:0000313" key="2">
    <source>
        <dbReference type="Proteomes" id="UP000030755"/>
    </source>
</evidence>
<reference evidence="1 2" key="1">
    <citation type="journal article" date="2013" name="Curr. Biol.">
        <title>Shared signatures of parasitism and phylogenomics unite Cryptomycota and microsporidia.</title>
        <authorList>
            <person name="James T.Y."/>
            <person name="Pelin A."/>
            <person name="Bonen L."/>
            <person name="Ahrendt S."/>
            <person name="Sain D."/>
            <person name="Corradi N."/>
            <person name="Stajich J.E."/>
        </authorList>
    </citation>
    <scope>NUCLEOTIDE SEQUENCE [LARGE SCALE GENOMIC DNA]</scope>
    <source>
        <strain evidence="1 2">CSF55</strain>
    </source>
</reference>
<dbReference type="HOGENOM" id="CLU_1305469_0_0_1"/>
<keyword evidence="2" id="KW-1185">Reference proteome</keyword>
<protein>
    <submittedName>
        <fullName evidence="1">Uncharacterized protein</fullName>
    </submittedName>
</protein>
<dbReference type="Proteomes" id="UP000030755">
    <property type="component" value="Unassembled WGS sequence"/>
</dbReference>
<dbReference type="AlphaFoldDB" id="A0A075API8"/>
<name>A0A075API8_ROZAC</name>
<gene>
    <name evidence="1" type="ORF">O9G_004164</name>
</gene>